<dbReference type="InterPro" id="IPR039448">
    <property type="entry name" value="Beta_helix"/>
</dbReference>
<evidence type="ECO:0000313" key="4">
    <source>
        <dbReference type="Proteomes" id="UP000548476"/>
    </source>
</evidence>
<sequence>MWRFLTRAVLTLVCAASAVLAAPAAVQAASVTLHMSPTGSDSADGGAGAPVRSLTRVKSLLAGSTATTATVVVGAGTYYETAMVSWSGVPQDLLLFRREGTQRPVFDGSRVTGTTRYWMNTAGGPRLDVRELTVRNYRTGALRLDTSGNTVRNMIFERIGNKYVPDGSGFAAVHLLGSDDNAIVNNIMRDLENTDCPGCVHGVYAATGSSRNLLRGNTFSRVTGDPVRLRNGTDDNLVEDNTFTDSGLPGTDRALITFWRFTAAETCGTGNRAVGNTYDGRFHTGASGQRIIGSGAEDGLAKCSSALTGSGNVLS</sequence>
<dbReference type="Pfam" id="PF13229">
    <property type="entry name" value="Beta_helix"/>
    <property type="match status" value="1"/>
</dbReference>
<dbReference type="Proteomes" id="UP000548476">
    <property type="component" value="Unassembled WGS sequence"/>
</dbReference>
<reference evidence="3 4" key="1">
    <citation type="submission" date="2020-08" db="EMBL/GenBank/DDBJ databases">
        <title>Genomic Encyclopedia of Type Strains, Phase IV (KMG-IV): sequencing the most valuable type-strain genomes for metagenomic binning, comparative biology and taxonomic classification.</title>
        <authorList>
            <person name="Goeker M."/>
        </authorList>
    </citation>
    <scope>NUCLEOTIDE SEQUENCE [LARGE SCALE GENOMIC DNA]</scope>
    <source>
        <strain evidence="3 4">YIM 65646</strain>
    </source>
</reference>
<feature type="domain" description="Right handed beta helix" evidence="2">
    <location>
        <begin position="124"/>
        <end position="247"/>
    </location>
</feature>
<gene>
    <name evidence="3" type="ORF">HNR73_004600</name>
</gene>
<dbReference type="RefSeq" id="WP_184789571.1">
    <property type="nucleotide sequence ID" value="NZ_BONT01000058.1"/>
</dbReference>
<evidence type="ECO:0000256" key="1">
    <source>
        <dbReference type="SAM" id="SignalP"/>
    </source>
</evidence>
<dbReference type="SUPFAM" id="SSF51126">
    <property type="entry name" value="Pectin lyase-like"/>
    <property type="match status" value="1"/>
</dbReference>
<evidence type="ECO:0000313" key="3">
    <source>
        <dbReference type="EMBL" id="MBB6036727.1"/>
    </source>
</evidence>
<keyword evidence="4" id="KW-1185">Reference proteome</keyword>
<feature type="signal peptide" evidence="1">
    <location>
        <begin position="1"/>
        <end position="21"/>
    </location>
</feature>
<protein>
    <recommendedName>
        <fullName evidence="2">Right handed beta helix domain-containing protein</fullName>
    </recommendedName>
</protein>
<proteinExistence type="predicted"/>
<keyword evidence="1" id="KW-0732">Signal</keyword>
<dbReference type="Gene3D" id="2.160.20.10">
    <property type="entry name" value="Single-stranded right-handed beta-helix, Pectin lyase-like"/>
    <property type="match status" value="1"/>
</dbReference>
<organism evidence="3 4">
    <name type="scientific">Phytomonospora endophytica</name>
    <dbReference type="NCBI Taxonomy" id="714109"/>
    <lineage>
        <taxon>Bacteria</taxon>
        <taxon>Bacillati</taxon>
        <taxon>Actinomycetota</taxon>
        <taxon>Actinomycetes</taxon>
        <taxon>Micromonosporales</taxon>
        <taxon>Micromonosporaceae</taxon>
        <taxon>Phytomonospora</taxon>
    </lineage>
</organism>
<accession>A0A841FTR6</accession>
<dbReference type="AlphaFoldDB" id="A0A841FTR6"/>
<dbReference type="InterPro" id="IPR011050">
    <property type="entry name" value="Pectin_lyase_fold/virulence"/>
</dbReference>
<name>A0A841FTR6_9ACTN</name>
<evidence type="ECO:0000259" key="2">
    <source>
        <dbReference type="Pfam" id="PF13229"/>
    </source>
</evidence>
<dbReference type="InterPro" id="IPR012334">
    <property type="entry name" value="Pectin_lyas_fold"/>
</dbReference>
<dbReference type="EMBL" id="JACHGT010000010">
    <property type="protein sequence ID" value="MBB6036727.1"/>
    <property type="molecule type" value="Genomic_DNA"/>
</dbReference>
<feature type="chain" id="PRO_5038400744" description="Right handed beta helix domain-containing protein" evidence="1">
    <location>
        <begin position="22"/>
        <end position="315"/>
    </location>
</feature>
<comment type="caution">
    <text evidence="3">The sequence shown here is derived from an EMBL/GenBank/DDBJ whole genome shotgun (WGS) entry which is preliminary data.</text>
</comment>